<proteinExistence type="predicted"/>
<accession>A0A923S7R0</accession>
<dbReference type="PANTHER" id="PTHR36007:SF2">
    <property type="entry name" value="TRANSPORT PROTEIN-RELATED"/>
    <property type="match status" value="1"/>
</dbReference>
<keyword evidence="1" id="KW-0472">Membrane</keyword>
<feature type="transmembrane region" description="Helical" evidence="1">
    <location>
        <begin position="97"/>
        <end position="123"/>
    </location>
</feature>
<name>A0A923S7R0_9FIRM</name>
<keyword evidence="1" id="KW-0812">Transmembrane</keyword>
<dbReference type="PANTHER" id="PTHR36007">
    <property type="entry name" value="TRANSPORT PROTEIN-RELATED"/>
    <property type="match status" value="1"/>
</dbReference>
<feature type="transmembrane region" description="Helical" evidence="1">
    <location>
        <begin position="129"/>
        <end position="153"/>
    </location>
</feature>
<evidence type="ECO:0000313" key="3">
    <source>
        <dbReference type="Proteomes" id="UP000620327"/>
    </source>
</evidence>
<organism evidence="2 3">
    <name type="scientific">Dysosmobacter segnis</name>
    <dbReference type="NCBI Taxonomy" id="2763042"/>
    <lineage>
        <taxon>Bacteria</taxon>
        <taxon>Bacillati</taxon>
        <taxon>Bacillota</taxon>
        <taxon>Clostridia</taxon>
        <taxon>Eubacteriales</taxon>
        <taxon>Oscillospiraceae</taxon>
        <taxon>Dysosmobacter</taxon>
    </lineage>
</organism>
<dbReference type="Pfam" id="PF06695">
    <property type="entry name" value="Sm_multidrug_ex"/>
    <property type="match status" value="1"/>
</dbReference>
<evidence type="ECO:0000313" key="2">
    <source>
        <dbReference type="EMBL" id="MBC5770423.1"/>
    </source>
</evidence>
<dbReference type="InterPro" id="IPR009577">
    <property type="entry name" value="Sm_multidrug_ex"/>
</dbReference>
<evidence type="ECO:0000256" key="1">
    <source>
        <dbReference type="SAM" id="Phobius"/>
    </source>
</evidence>
<feature type="transmembrane region" description="Helical" evidence="1">
    <location>
        <begin position="12"/>
        <end position="33"/>
    </location>
</feature>
<reference evidence="2" key="1">
    <citation type="submission" date="2020-08" db="EMBL/GenBank/DDBJ databases">
        <title>Genome public.</title>
        <authorList>
            <person name="Liu C."/>
            <person name="Sun Q."/>
        </authorList>
    </citation>
    <scope>NUCLEOTIDE SEQUENCE</scope>
    <source>
        <strain evidence="2">BX15</strain>
    </source>
</reference>
<sequence length="156" mass="17008">MAFWETVLRKYIMTMAIAAVPVVELRGAIPAGIAAGLDPWLACGAAIFGNLLPVPFIILLVRQVFDRLRKHAFFAPKIDALERRAHLKGRLVRKYRLLGLMLFVAIPLPGTGAWTGALIAAFLNIRLRHALPAITLGLLIAGSLVTLMTLGLIHLL</sequence>
<keyword evidence="3" id="KW-1185">Reference proteome</keyword>
<keyword evidence="1" id="KW-1133">Transmembrane helix</keyword>
<gene>
    <name evidence="2" type="ORF">H8Z83_08835</name>
</gene>
<dbReference type="RefSeq" id="WP_187014675.1">
    <property type="nucleotide sequence ID" value="NZ_JACOQI010000007.1"/>
</dbReference>
<feature type="transmembrane region" description="Helical" evidence="1">
    <location>
        <begin position="39"/>
        <end position="61"/>
    </location>
</feature>
<comment type="caution">
    <text evidence="2">The sequence shown here is derived from an EMBL/GenBank/DDBJ whole genome shotgun (WGS) entry which is preliminary data.</text>
</comment>
<protein>
    <submittedName>
        <fullName evidence="2">Small multi-drug export protein</fullName>
    </submittedName>
</protein>
<dbReference type="EMBL" id="JACOQI010000007">
    <property type="protein sequence ID" value="MBC5770423.1"/>
    <property type="molecule type" value="Genomic_DNA"/>
</dbReference>
<dbReference type="Proteomes" id="UP000620327">
    <property type="component" value="Unassembled WGS sequence"/>
</dbReference>
<dbReference type="AlphaFoldDB" id="A0A923S7R0"/>